<feature type="compositionally biased region" description="Basic and acidic residues" evidence="1">
    <location>
        <begin position="1"/>
        <end position="10"/>
    </location>
</feature>
<proteinExistence type="predicted"/>
<gene>
    <name evidence="2" type="ORF">BaRGS_00024810</name>
</gene>
<dbReference type="AlphaFoldDB" id="A0ABD0K9Y8"/>
<evidence type="ECO:0000256" key="1">
    <source>
        <dbReference type="SAM" id="MobiDB-lite"/>
    </source>
</evidence>
<evidence type="ECO:0000313" key="2">
    <source>
        <dbReference type="EMBL" id="KAK7483926.1"/>
    </source>
</evidence>
<feature type="region of interest" description="Disordered" evidence="1">
    <location>
        <begin position="1"/>
        <end position="28"/>
    </location>
</feature>
<feature type="region of interest" description="Disordered" evidence="1">
    <location>
        <begin position="97"/>
        <end position="146"/>
    </location>
</feature>
<keyword evidence="3" id="KW-1185">Reference proteome</keyword>
<dbReference type="Proteomes" id="UP001519460">
    <property type="component" value="Unassembled WGS sequence"/>
</dbReference>
<comment type="caution">
    <text evidence="2">The sequence shown here is derived from an EMBL/GenBank/DDBJ whole genome shotgun (WGS) entry which is preliminary data.</text>
</comment>
<sequence>MDLNSGREAESENSLNRNPKIFYPNDIKSYDPSRAQEILDSSNRDLEDLRSRVLKSSVRCHTLEVDLATQFSPHIQQLLANAKEACQQCALSLEAKRQPTTKPAADTENTSACSETHANLSMASDPSMEDTMSVSGEENIISGAEN</sequence>
<name>A0ABD0K9Y8_9CAEN</name>
<organism evidence="2 3">
    <name type="scientific">Batillaria attramentaria</name>
    <dbReference type="NCBI Taxonomy" id="370345"/>
    <lineage>
        <taxon>Eukaryota</taxon>
        <taxon>Metazoa</taxon>
        <taxon>Spiralia</taxon>
        <taxon>Lophotrochozoa</taxon>
        <taxon>Mollusca</taxon>
        <taxon>Gastropoda</taxon>
        <taxon>Caenogastropoda</taxon>
        <taxon>Sorbeoconcha</taxon>
        <taxon>Cerithioidea</taxon>
        <taxon>Batillariidae</taxon>
        <taxon>Batillaria</taxon>
    </lineage>
</organism>
<feature type="compositionally biased region" description="Polar residues" evidence="1">
    <location>
        <begin position="107"/>
        <end position="136"/>
    </location>
</feature>
<reference evidence="2 3" key="1">
    <citation type="journal article" date="2023" name="Sci. Data">
        <title>Genome assembly of the Korean intertidal mud-creeper Batillaria attramentaria.</title>
        <authorList>
            <person name="Patra A.K."/>
            <person name="Ho P.T."/>
            <person name="Jun S."/>
            <person name="Lee S.J."/>
            <person name="Kim Y."/>
            <person name="Won Y.J."/>
        </authorList>
    </citation>
    <scope>NUCLEOTIDE SEQUENCE [LARGE SCALE GENOMIC DNA]</scope>
    <source>
        <strain evidence="2">Wonlab-2016</strain>
    </source>
</reference>
<dbReference type="EMBL" id="JACVVK020000218">
    <property type="protein sequence ID" value="KAK7483926.1"/>
    <property type="molecule type" value="Genomic_DNA"/>
</dbReference>
<evidence type="ECO:0000313" key="3">
    <source>
        <dbReference type="Proteomes" id="UP001519460"/>
    </source>
</evidence>
<protein>
    <submittedName>
        <fullName evidence="2">Uncharacterized protein</fullName>
    </submittedName>
</protein>
<accession>A0ABD0K9Y8</accession>